<dbReference type="GO" id="GO:0051782">
    <property type="term" value="P:negative regulation of cell division"/>
    <property type="evidence" value="ECO:0007669"/>
    <property type="project" value="TreeGrafter"/>
</dbReference>
<evidence type="ECO:0000313" key="5">
    <source>
        <dbReference type="Proteomes" id="UP000599312"/>
    </source>
</evidence>
<organism evidence="4 5">
    <name type="scientific">Microvirga alba</name>
    <dbReference type="NCBI Taxonomy" id="2791025"/>
    <lineage>
        <taxon>Bacteria</taxon>
        <taxon>Pseudomonadati</taxon>
        <taxon>Pseudomonadota</taxon>
        <taxon>Alphaproteobacteria</taxon>
        <taxon>Hyphomicrobiales</taxon>
        <taxon>Methylobacteriaceae</taxon>
        <taxon>Microvirga</taxon>
    </lineage>
</organism>
<dbReference type="InterPro" id="IPR025669">
    <property type="entry name" value="AAA_dom"/>
</dbReference>
<dbReference type="SUPFAM" id="SSF52540">
    <property type="entry name" value="P-loop containing nucleoside triphosphate hydrolases"/>
    <property type="match status" value="1"/>
</dbReference>
<dbReference type="GO" id="GO:0005829">
    <property type="term" value="C:cytosol"/>
    <property type="evidence" value="ECO:0007669"/>
    <property type="project" value="TreeGrafter"/>
</dbReference>
<dbReference type="PANTHER" id="PTHR43384:SF6">
    <property type="entry name" value="SEPTUM SITE-DETERMINING PROTEIN MIND HOMOLOG, CHLOROPLASTIC"/>
    <property type="match status" value="1"/>
</dbReference>
<dbReference type="AlphaFoldDB" id="A0A931BNV4"/>
<dbReference type="EMBL" id="JADQDO010000006">
    <property type="protein sequence ID" value="MBF9234251.1"/>
    <property type="molecule type" value="Genomic_DNA"/>
</dbReference>
<dbReference type="GO" id="GO:0005524">
    <property type="term" value="F:ATP binding"/>
    <property type="evidence" value="ECO:0007669"/>
    <property type="project" value="UniProtKB-KW"/>
</dbReference>
<dbReference type="Gene3D" id="3.40.50.2300">
    <property type="match status" value="1"/>
</dbReference>
<keyword evidence="5" id="KW-1185">Reference proteome</keyword>
<keyword evidence="1" id="KW-0547">Nucleotide-binding</keyword>
<reference evidence="4" key="1">
    <citation type="submission" date="2020-11" db="EMBL/GenBank/DDBJ databases">
        <authorList>
            <person name="Kim M.K."/>
        </authorList>
    </citation>
    <scope>NUCLEOTIDE SEQUENCE</scope>
    <source>
        <strain evidence="4">BT350</strain>
    </source>
</reference>
<sequence length="437" mass="47210">MRSGSFDSDKVEPRLVARWPEAAASADNPLRRDGTRIPYIRIHAFCDSPDVADTIRSAAADRLMSRTQVTVQVGGIAAAVAFYRAESTPQLIVIESRATPEAYLAELDRLAEVCDAGTKVMAIGHANDVSFYRELTRRGISDYLLAPIDPISFIVAVSGIYSEPASGKLGQAFAFVGAKGGVGSSTIAHNVGWTIARQAASDVVLADMDLAFGTASLDFRLDPGQGVAEAIEDAGRLDEVLLDRLLAKCGDHFSLLRAPGTLDKCYDLTENAIDPLIEIAQSSVPYLILDMPHVWNSWARNALVSADEIIITAVPDLPNLRNAKGLITFLRQARPHDPPPKLILNQVGMPKRPEIKPAEFAKVVQLELLACIPFDPRLFGTASNEGQMVAEVSAKAPASRIFTDIAGVIAAHKPRRRNGLFDIGSMIKKMKFGSRNA</sequence>
<dbReference type="Gene3D" id="3.40.50.300">
    <property type="entry name" value="P-loop containing nucleotide triphosphate hydrolases"/>
    <property type="match status" value="1"/>
</dbReference>
<comment type="caution">
    <text evidence="4">The sequence shown here is derived from an EMBL/GenBank/DDBJ whole genome shotgun (WGS) entry which is preliminary data.</text>
</comment>
<accession>A0A931BNV4</accession>
<dbReference type="InterPro" id="IPR027417">
    <property type="entry name" value="P-loop_NTPase"/>
</dbReference>
<dbReference type="Pfam" id="PF13614">
    <property type="entry name" value="AAA_31"/>
    <property type="match status" value="1"/>
</dbReference>
<dbReference type="PANTHER" id="PTHR43384">
    <property type="entry name" value="SEPTUM SITE-DETERMINING PROTEIN MIND HOMOLOG, CHLOROPLASTIC-RELATED"/>
    <property type="match status" value="1"/>
</dbReference>
<dbReference type="GO" id="GO:0009898">
    <property type="term" value="C:cytoplasmic side of plasma membrane"/>
    <property type="evidence" value="ECO:0007669"/>
    <property type="project" value="TreeGrafter"/>
</dbReference>
<keyword evidence="2" id="KW-0067">ATP-binding</keyword>
<feature type="domain" description="AAA" evidence="3">
    <location>
        <begin position="173"/>
        <end position="331"/>
    </location>
</feature>
<dbReference type="Proteomes" id="UP000599312">
    <property type="component" value="Unassembled WGS sequence"/>
</dbReference>
<gene>
    <name evidence="4" type="ORF">I2H38_12790</name>
</gene>
<proteinExistence type="predicted"/>
<dbReference type="GO" id="GO:0016887">
    <property type="term" value="F:ATP hydrolysis activity"/>
    <property type="evidence" value="ECO:0007669"/>
    <property type="project" value="TreeGrafter"/>
</dbReference>
<evidence type="ECO:0000259" key="3">
    <source>
        <dbReference type="Pfam" id="PF13614"/>
    </source>
</evidence>
<evidence type="ECO:0000256" key="2">
    <source>
        <dbReference type="ARBA" id="ARBA00022840"/>
    </source>
</evidence>
<name>A0A931BNV4_9HYPH</name>
<protein>
    <submittedName>
        <fullName evidence="4">AAA family ATPase</fullName>
    </submittedName>
</protein>
<evidence type="ECO:0000313" key="4">
    <source>
        <dbReference type="EMBL" id="MBF9234251.1"/>
    </source>
</evidence>
<dbReference type="InterPro" id="IPR050625">
    <property type="entry name" value="ParA/MinD_ATPase"/>
</dbReference>
<evidence type="ECO:0000256" key="1">
    <source>
        <dbReference type="ARBA" id="ARBA00022741"/>
    </source>
</evidence>